<name>A0A5J4X6Q9_9EUKA</name>
<dbReference type="Proteomes" id="UP000324800">
    <property type="component" value="Unassembled WGS sequence"/>
</dbReference>
<dbReference type="AlphaFoldDB" id="A0A5J4X6Q9"/>
<accession>A0A5J4X6Q9</accession>
<proteinExistence type="predicted"/>
<sequence length="205" mass="23599">MYDKSSAFLVGFSRILNINDYEFHGTYVFDNYTNSTNTNESAPNEASNEAASDSFIDEFYFPEFLSETQVQSRNELATSKPIRIVYPTGLKIASIEQIWSWEKVAVVYFVKPLIRKREILVMANLRVLEQFKILYVLERLVQMKTALTYKTNTICLGHKHVNIDVKESCKICPKLLGFLNVVSYCLILILKDTLNAQNNQLSCRD</sequence>
<comment type="caution">
    <text evidence="1">The sequence shown here is derived from an EMBL/GenBank/DDBJ whole genome shotgun (WGS) entry which is preliminary data.</text>
</comment>
<evidence type="ECO:0000313" key="2">
    <source>
        <dbReference type="Proteomes" id="UP000324800"/>
    </source>
</evidence>
<reference evidence="1 2" key="1">
    <citation type="submission" date="2019-03" db="EMBL/GenBank/DDBJ databases">
        <title>Single cell metagenomics reveals metabolic interactions within the superorganism composed of flagellate Streblomastix strix and complex community of Bacteroidetes bacteria on its surface.</title>
        <authorList>
            <person name="Treitli S.C."/>
            <person name="Kolisko M."/>
            <person name="Husnik F."/>
            <person name="Keeling P."/>
            <person name="Hampl V."/>
        </authorList>
    </citation>
    <scope>NUCLEOTIDE SEQUENCE [LARGE SCALE GENOMIC DNA]</scope>
    <source>
        <strain evidence="1">ST1C</strain>
    </source>
</reference>
<gene>
    <name evidence="1" type="ORF">EZS28_002029</name>
</gene>
<protein>
    <submittedName>
        <fullName evidence="1">Uncharacterized protein</fullName>
    </submittedName>
</protein>
<evidence type="ECO:0000313" key="1">
    <source>
        <dbReference type="EMBL" id="KAA6402446.1"/>
    </source>
</evidence>
<organism evidence="1 2">
    <name type="scientific">Streblomastix strix</name>
    <dbReference type="NCBI Taxonomy" id="222440"/>
    <lineage>
        <taxon>Eukaryota</taxon>
        <taxon>Metamonada</taxon>
        <taxon>Preaxostyla</taxon>
        <taxon>Oxymonadida</taxon>
        <taxon>Streblomastigidae</taxon>
        <taxon>Streblomastix</taxon>
    </lineage>
</organism>
<dbReference type="EMBL" id="SNRW01000234">
    <property type="protein sequence ID" value="KAA6402446.1"/>
    <property type="molecule type" value="Genomic_DNA"/>
</dbReference>